<evidence type="ECO:0000256" key="1">
    <source>
        <dbReference type="SAM" id="Coils"/>
    </source>
</evidence>
<keyword evidence="1" id="KW-0175">Coiled coil</keyword>
<feature type="coiled-coil region" evidence="1">
    <location>
        <begin position="29"/>
        <end position="124"/>
    </location>
</feature>
<feature type="compositionally biased region" description="Basic and acidic residues" evidence="2">
    <location>
        <begin position="294"/>
        <end position="316"/>
    </location>
</feature>
<reference evidence="3" key="1">
    <citation type="submission" date="2021-01" db="EMBL/GenBank/DDBJ databases">
        <authorList>
            <person name="Corre E."/>
            <person name="Pelletier E."/>
            <person name="Niang G."/>
            <person name="Scheremetjew M."/>
            <person name="Finn R."/>
            <person name="Kale V."/>
            <person name="Holt S."/>
            <person name="Cochrane G."/>
            <person name="Meng A."/>
            <person name="Brown T."/>
            <person name="Cohen L."/>
        </authorList>
    </citation>
    <scope>NUCLEOTIDE SEQUENCE</scope>
</reference>
<gene>
    <name evidence="3" type="ORF">NSCI0253_LOCUS42498</name>
</gene>
<feature type="region of interest" description="Disordered" evidence="2">
    <location>
        <begin position="278"/>
        <end position="316"/>
    </location>
</feature>
<dbReference type="EMBL" id="HBFQ01060051">
    <property type="protein sequence ID" value="CAD8868142.1"/>
    <property type="molecule type" value="Transcribed_RNA"/>
</dbReference>
<proteinExistence type="predicted"/>
<feature type="compositionally biased region" description="Polar residues" evidence="2">
    <location>
        <begin position="278"/>
        <end position="287"/>
    </location>
</feature>
<accession>A0A7S1FII9</accession>
<evidence type="ECO:0000313" key="3">
    <source>
        <dbReference type="EMBL" id="CAD8868142.1"/>
    </source>
</evidence>
<dbReference type="AlphaFoldDB" id="A0A7S1FII9"/>
<name>A0A7S1FII9_NOCSC</name>
<organism evidence="3">
    <name type="scientific">Noctiluca scintillans</name>
    <name type="common">Sea sparkle</name>
    <name type="synonym">Red tide dinoflagellate</name>
    <dbReference type="NCBI Taxonomy" id="2966"/>
    <lineage>
        <taxon>Eukaryota</taxon>
        <taxon>Sar</taxon>
        <taxon>Alveolata</taxon>
        <taxon>Dinophyceae</taxon>
        <taxon>Noctilucales</taxon>
        <taxon>Noctilucaceae</taxon>
        <taxon>Noctiluca</taxon>
    </lineage>
</organism>
<sequence>MNTWTNITDDVAACEREIAVIRLNGKDKVAKAEAAVQKVAQKREELKRAHAAEVKELVEQSENQLTHCRKQADAEIEAAMTAKRRSEVHREAQEGRLEHAESTARRLEQEAKELQSMIKKVVLDQDARYEELRSSADALIQAKREETDLAVHETSQLATDMRDDALSTLAAMHSQLKGRLEQSHSHPGTMDACRSIGAQLANKVPHRNPPYSILDKESLNRSRYRDICSLSRNRGIMEDMGLKTGQHFEEAKTAMIKGWYQDWVVDTHRTNKPSMISATRVGTSHSVPPSPRVSELERDLGKDGRRATRHPSDRVRAKERAYMWCQAAGGR</sequence>
<evidence type="ECO:0000256" key="2">
    <source>
        <dbReference type="SAM" id="MobiDB-lite"/>
    </source>
</evidence>
<protein>
    <submittedName>
        <fullName evidence="3">Uncharacterized protein</fullName>
    </submittedName>
</protein>